<name>K1XD40_MARBU</name>
<proteinExistence type="predicted"/>
<accession>K1XD40</accession>
<gene>
    <name evidence="1" type="ORF">MBM_02955</name>
</gene>
<dbReference type="AlphaFoldDB" id="K1XD40"/>
<dbReference type="EMBL" id="JH921432">
    <property type="protein sequence ID" value="EKD18713.1"/>
    <property type="molecule type" value="Genomic_DNA"/>
</dbReference>
<keyword evidence="2" id="KW-1185">Reference proteome</keyword>
<dbReference type="HOGENOM" id="CLU_2688310_0_0_1"/>
<sequence>MRSLQNHCGFVIALISAEVSPVRDGGRQIWNEPIVIYQPGSPPPSKAACLLATPKVSQASNIVDLDHESTPSTR</sequence>
<protein>
    <submittedName>
        <fullName evidence="1">Uncharacterized protein</fullName>
    </submittedName>
</protein>
<evidence type="ECO:0000313" key="1">
    <source>
        <dbReference type="EMBL" id="EKD18713.1"/>
    </source>
</evidence>
<evidence type="ECO:0000313" key="2">
    <source>
        <dbReference type="Proteomes" id="UP000006753"/>
    </source>
</evidence>
<dbReference type="KEGG" id="mbe:MBM_02955"/>
<organism evidence="1 2">
    <name type="scientific">Marssonina brunnea f. sp. multigermtubi (strain MB_m1)</name>
    <name type="common">Marssonina leaf spot fungus</name>
    <dbReference type="NCBI Taxonomy" id="1072389"/>
    <lineage>
        <taxon>Eukaryota</taxon>
        <taxon>Fungi</taxon>
        <taxon>Dikarya</taxon>
        <taxon>Ascomycota</taxon>
        <taxon>Pezizomycotina</taxon>
        <taxon>Leotiomycetes</taxon>
        <taxon>Helotiales</taxon>
        <taxon>Drepanopezizaceae</taxon>
        <taxon>Drepanopeziza</taxon>
    </lineage>
</organism>
<dbReference type="InParanoid" id="K1XD40"/>
<dbReference type="Proteomes" id="UP000006753">
    <property type="component" value="Unassembled WGS sequence"/>
</dbReference>
<reference evidence="1 2" key="1">
    <citation type="journal article" date="2012" name="BMC Genomics">
        <title>Sequencing the genome of Marssonina brunnea reveals fungus-poplar co-evolution.</title>
        <authorList>
            <person name="Zhu S."/>
            <person name="Cao Y.-Z."/>
            <person name="Jiang C."/>
            <person name="Tan B.-Y."/>
            <person name="Wang Z."/>
            <person name="Feng S."/>
            <person name="Zhang L."/>
            <person name="Su X.-H."/>
            <person name="Brejova B."/>
            <person name="Vinar T."/>
            <person name="Xu M."/>
            <person name="Wang M.-X."/>
            <person name="Zhang S.-G."/>
            <person name="Huang M.-R."/>
            <person name="Wu R."/>
            <person name="Zhou Y."/>
        </authorList>
    </citation>
    <scope>NUCLEOTIDE SEQUENCE [LARGE SCALE GENOMIC DNA]</scope>
    <source>
        <strain evidence="1 2">MB_m1</strain>
    </source>
</reference>